<dbReference type="RefSeq" id="WP_143083846.1">
    <property type="nucleotide sequence ID" value="NZ_FOLE01000001.1"/>
</dbReference>
<dbReference type="OrthoDB" id="980982at2"/>
<keyword evidence="2" id="KW-1185">Reference proteome</keyword>
<evidence type="ECO:0000313" key="2">
    <source>
        <dbReference type="Proteomes" id="UP000199514"/>
    </source>
</evidence>
<sequence>MKRNNIYILLVGFLATLSGCFGKPNFSDTPSISYRTMAFIEGGDFKQDTIAITLNYRDGNGDLGLNAADTNAPYQRLSSNGSFNPDYFNITVDCFQRKANGRIDSIPMPSLSSIDGTFYGRFPRIRPEKSGALEGTLRYDLKSFYFFDDTVSEVCFKVQIKDRNLQKSERIITPFIKIK</sequence>
<accession>A0A1I1E4I6</accession>
<dbReference type="EMBL" id="FOLE01000001">
    <property type="protein sequence ID" value="SFB81562.1"/>
    <property type="molecule type" value="Genomic_DNA"/>
</dbReference>
<dbReference type="AlphaFoldDB" id="A0A1I1E4I6"/>
<evidence type="ECO:0000313" key="1">
    <source>
        <dbReference type="EMBL" id="SFB81562.1"/>
    </source>
</evidence>
<reference evidence="1 2" key="1">
    <citation type="submission" date="2016-10" db="EMBL/GenBank/DDBJ databases">
        <authorList>
            <person name="de Groot N.N."/>
        </authorList>
    </citation>
    <scope>NUCLEOTIDE SEQUENCE [LARGE SCALE GENOMIC DNA]</scope>
    <source>
        <strain evidence="1 2">DSM 6793</strain>
    </source>
</reference>
<dbReference type="PROSITE" id="PS51257">
    <property type="entry name" value="PROKAR_LIPOPROTEIN"/>
    <property type="match status" value="1"/>
</dbReference>
<dbReference type="Proteomes" id="UP000199514">
    <property type="component" value="Unassembled WGS sequence"/>
</dbReference>
<gene>
    <name evidence="1" type="ORF">SAMN05421780_101601</name>
</gene>
<name>A0A1I1E4I6_9BACT</name>
<proteinExistence type="predicted"/>
<organism evidence="1 2">
    <name type="scientific">Flexibacter flexilis DSM 6793</name>
    <dbReference type="NCBI Taxonomy" id="927664"/>
    <lineage>
        <taxon>Bacteria</taxon>
        <taxon>Pseudomonadati</taxon>
        <taxon>Bacteroidota</taxon>
        <taxon>Cytophagia</taxon>
        <taxon>Cytophagales</taxon>
        <taxon>Flexibacteraceae</taxon>
        <taxon>Flexibacter</taxon>
    </lineage>
</organism>
<protein>
    <submittedName>
        <fullName evidence="1">Uncharacterized protein</fullName>
    </submittedName>
</protein>
<dbReference type="STRING" id="927664.SAMN05421780_101601"/>